<dbReference type="RefSeq" id="WP_036311775.1">
    <property type="nucleotide sequence ID" value="NZ_JFYO01000006.1"/>
</dbReference>
<feature type="domain" description="PPIase FKBP-type" evidence="7">
    <location>
        <begin position="223"/>
        <end position="312"/>
    </location>
</feature>
<evidence type="ECO:0000256" key="4">
    <source>
        <dbReference type="ARBA" id="ARBA00023235"/>
    </source>
</evidence>
<reference evidence="8 9" key="1">
    <citation type="submission" date="2014-03" db="EMBL/GenBank/DDBJ databases">
        <title>Draft Genome Sequences of 13 Willow Endophytes.</title>
        <authorList>
            <person name="Gan H.Y."/>
            <person name="Gan H.M."/>
            <person name="Savka M.A."/>
            <person name="Hudson A.O."/>
        </authorList>
    </citation>
    <scope>NUCLEOTIDE SEQUENCE [LARGE SCALE GENOMIC DNA]</scope>
    <source>
        <strain evidence="8 9">RIT293</strain>
    </source>
</reference>
<feature type="chain" id="PRO_5039537692" description="peptidylprolyl isomerase" evidence="6">
    <location>
        <begin position="30"/>
        <end position="321"/>
    </location>
</feature>
<dbReference type="EMBL" id="JFYO01000006">
    <property type="protein sequence ID" value="EZP26691.1"/>
    <property type="molecule type" value="Genomic_DNA"/>
</dbReference>
<dbReference type="InterPro" id="IPR001179">
    <property type="entry name" value="PPIase_FKBP_dom"/>
</dbReference>
<dbReference type="GO" id="GO:0003755">
    <property type="term" value="F:peptidyl-prolyl cis-trans isomerase activity"/>
    <property type="evidence" value="ECO:0007669"/>
    <property type="project" value="UniProtKB-KW"/>
</dbReference>
<evidence type="ECO:0000259" key="7">
    <source>
        <dbReference type="PROSITE" id="PS50059"/>
    </source>
</evidence>
<dbReference type="PATRIC" id="fig|273677.3.peg.1875"/>
<dbReference type="PROSITE" id="PS50059">
    <property type="entry name" value="FKBP_PPIASE"/>
    <property type="match status" value="1"/>
</dbReference>
<sequence length="321" mass="32817">MRFRPLAALSAAAVAALLLAGCASGQGTAQPTGTAAADLCAAQAAPGAASDSVTVDGEVGKPSKATFKTPLEPKNLQVTVLDEGKGESVKPGQFVSYAMSAYNAKSGDELATVGYKEGEFLPSQLSASTVLGQVFGCGKVGKRVVATFPATDTAQAEVYVLDLLGTVPTAAWGTPQDAPADFPKVALEKNGAPKITIPKGEDPPTAAKIATLKKGDGYTVKKGDYALIQYTGVRWSNGKTFDSTWEKGGGTPIAYPTTQYVPGFQKALEGQTVGSQVLVVIPPAEGYGEGKINEADLKGETIVFVVDILGAQSATAGSPAE</sequence>
<keyword evidence="9" id="KW-1185">Reference proteome</keyword>
<keyword evidence="3 5" id="KW-0697">Rotamase</keyword>
<proteinExistence type="predicted"/>
<feature type="signal peptide" evidence="6">
    <location>
        <begin position="1"/>
        <end position="29"/>
    </location>
</feature>
<keyword evidence="4 5" id="KW-0413">Isomerase</keyword>
<dbReference type="eggNOG" id="COG0545">
    <property type="taxonomic scope" value="Bacteria"/>
</dbReference>
<name>A0A031FRA3_9MICO</name>
<dbReference type="EC" id="5.2.1.8" evidence="2 5"/>
<dbReference type="Pfam" id="PF00254">
    <property type="entry name" value="FKBP_C"/>
    <property type="match status" value="1"/>
</dbReference>
<evidence type="ECO:0000256" key="6">
    <source>
        <dbReference type="SAM" id="SignalP"/>
    </source>
</evidence>
<dbReference type="AlphaFoldDB" id="A0A031FRA3"/>
<comment type="catalytic activity">
    <reaction evidence="1 5">
        <text>[protein]-peptidylproline (omega=180) = [protein]-peptidylproline (omega=0)</text>
        <dbReference type="Rhea" id="RHEA:16237"/>
        <dbReference type="Rhea" id="RHEA-COMP:10747"/>
        <dbReference type="Rhea" id="RHEA-COMP:10748"/>
        <dbReference type="ChEBI" id="CHEBI:83833"/>
        <dbReference type="ChEBI" id="CHEBI:83834"/>
        <dbReference type="EC" id="5.2.1.8"/>
    </reaction>
</comment>
<evidence type="ECO:0000256" key="5">
    <source>
        <dbReference type="PROSITE-ProRule" id="PRU00277"/>
    </source>
</evidence>
<dbReference type="Gene3D" id="3.10.50.40">
    <property type="match status" value="1"/>
</dbReference>
<dbReference type="InterPro" id="IPR046357">
    <property type="entry name" value="PPIase_dom_sf"/>
</dbReference>
<evidence type="ECO:0000256" key="3">
    <source>
        <dbReference type="ARBA" id="ARBA00023110"/>
    </source>
</evidence>
<dbReference type="Proteomes" id="UP000024001">
    <property type="component" value="Unassembled WGS sequence"/>
</dbReference>
<dbReference type="SUPFAM" id="SSF54534">
    <property type="entry name" value="FKBP-like"/>
    <property type="match status" value="1"/>
</dbReference>
<gene>
    <name evidence="8" type="ORF">BW34_01891</name>
</gene>
<evidence type="ECO:0000256" key="1">
    <source>
        <dbReference type="ARBA" id="ARBA00000971"/>
    </source>
</evidence>
<comment type="caution">
    <text evidence="8">The sequence shown here is derived from an EMBL/GenBank/DDBJ whole genome shotgun (WGS) entry which is preliminary data.</text>
</comment>
<dbReference type="PROSITE" id="PS51257">
    <property type="entry name" value="PROKAR_LIPOPROTEIN"/>
    <property type="match status" value="1"/>
</dbReference>
<evidence type="ECO:0000313" key="8">
    <source>
        <dbReference type="EMBL" id="EZP26691.1"/>
    </source>
</evidence>
<accession>A0A031FRA3</accession>
<evidence type="ECO:0000256" key="2">
    <source>
        <dbReference type="ARBA" id="ARBA00013194"/>
    </source>
</evidence>
<protein>
    <recommendedName>
        <fullName evidence="2 5">peptidylprolyl isomerase</fullName>
        <ecNumber evidence="2 5">5.2.1.8</ecNumber>
    </recommendedName>
</protein>
<evidence type="ECO:0000313" key="9">
    <source>
        <dbReference type="Proteomes" id="UP000024001"/>
    </source>
</evidence>
<keyword evidence="6" id="KW-0732">Signal</keyword>
<organism evidence="8 9">
    <name type="scientific">Microbacterium oleivorans</name>
    <dbReference type="NCBI Taxonomy" id="273677"/>
    <lineage>
        <taxon>Bacteria</taxon>
        <taxon>Bacillati</taxon>
        <taxon>Actinomycetota</taxon>
        <taxon>Actinomycetes</taxon>
        <taxon>Micrococcales</taxon>
        <taxon>Microbacteriaceae</taxon>
        <taxon>Microbacterium</taxon>
    </lineage>
</organism>
<dbReference type="OrthoDB" id="25996at2"/>